<feature type="compositionally biased region" description="Basic and acidic residues" evidence="1">
    <location>
        <begin position="13"/>
        <end position="33"/>
    </location>
</feature>
<evidence type="ECO:0000313" key="3">
    <source>
        <dbReference type="EMBL" id="KAJ8044438.1"/>
    </source>
</evidence>
<dbReference type="GO" id="GO:0007165">
    <property type="term" value="P:signal transduction"/>
    <property type="evidence" value="ECO:0007669"/>
    <property type="project" value="InterPro"/>
</dbReference>
<dbReference type="Pfam" id="PF13676">
    <property type="entry name" value="TIR_2"/>
    <property type="match status" value="1"/>
</dbReference>
<dbReference type="PANTHER" id="PTHR46270:SF5">
    <property type="entry name" value="ADP-RIBOSYL CYCLASE_CYCLIC ADP-RIBOSE HYDROLASE"/>
    <property type="match status" value="1"/>
</dbReference>
<dbReference type="Proteomes" id="UP001152320">
    <property type="component" value="Chromosome 3"/>
</dbReference>
<dbReference type="EMBL" id="JAIZAY010000003">
    <property type="protein sequence ID" value="KAJ8044438.1"/>
    <property type="molecule type" value="Genomic_DNA"/>
</dbReference>
<dbReference type="InterPro" id="IPR013761">
    <property type="entry name" value="SAM/pointed_sf"/>
</dbReference>
<proteinExistence type="predicted"/>
<dbReference type="AlphaFoldDB" id="A0A9Q1CGR5"/>
<dbReference type="Gene3D" id="1.10.150.50">
    <property type="entry name" value="Transcription Factor, Ets-1"/>
    <property type="match status" value="1"/>
</dbReference>
<dbReference type="SUPFAM" id="SSF48371">
    <property type="entry name" value="ARM repeat"/>
    <property type="match status" value="1"/>
</dbReference>
<gene>
    <name evidence="3" type="ORF">HOLleu_07191</name>
</gene>
<feature type="domain" description="TIR" evidence="2">
    <location>
        <begin position="413"/>
        <end position="523"/>
    </location>
</feature>
<sequence>MGSSTSVSRKPNYSKEKLVENGKEEKSEKKNGPTTIEEHIEVVKNAVEFLKGCTDFKTKECYKYLLAIKSSSNLPGLDKETDGGAMEDLIIEVEYAELFPSLWEDFHSVDLSQGHGKSKAKDGEVSIPHQAMSNLKCFKAAWWNFTDWSVKLVDELAKTDALKLYVSDLEDPDLTLEKMQESDSRKHLVKGTLGTIHNMVRHSDKLRKEIRMVVNSADLLRTYASCKILIVQVKCVLILSYILYEDEYNSLEANDSSVGFLVGMLRESVNLKNHKSKRYGFSSAELMQGLNQIAVNDYNKVKIMDNGAVPPMVKMLGETFSVYEKTLAAEGLWKLAFVDDHKKRMRENVELMKGLMHLKKSEDAQLREQCHGALWEIMEGEINLHKDITFTCMDDLKKPEHKRPQAPVQESHVMISYQWDVQPRVLGLRDMLKDKGYNIWIDVEKMGDDILGSMADAVEHAAVVLVCFSEKYKESQSCRTEATYAYKQNKPVIPLMVEEGYTPDGWLGALIGTLKYYKFYDDDVAHSEFAEIVQKLGQQGKPGFVLPVKETKTTSSPSKKVSVSTLPPATSAIPSNSIASWASSDVKKWLEENELQELSPKLKDLNGELLFQMYRQSQRAPEYFHNSMSKELGLNYLQVLKFTRALEKVV</sequence>
<organism evidence="3 4">
    <name type="scientific">Holothuria leucospilota</name>
    <name type="common">Black long sea cucumber</name>
    <name type="synonym">Mertensiothuria leucospilota</name>
    <dbReference type="NCBI Taxonomy" id="206669"/>
    <lineage>
        <taxon>Eukaryota</taxon>
        <taxon>Metazoa</taxon>
        <taxon>Echinodermata</taxon>
        <taxon>Eleutherozoa</taxon>
        <taxon>Echinozoa</taxon>
        <taxon>Holothuroidea</taxon>
        <taxon>Aspidochirotacea</taxon>
        <taxon>Aspidochirotida</taxon>
        <taxon>Holothuriidae</taxon>
        <taxon>Holothuria</taxon>
    </lineage>
</organism>
<dbReference type="InterPro" id="IPR011989">
    <property type="entry name" value="ARM-like"/>
</dbReference>
<dbReference type="SUPFAM" id="SSF52200">
    <property type="entry name" value="Toll/Interleukin receptor TIR domain"/>
    <property type="match status" value="1"/>
</dbReference>
<feature type="compositionally biased region" description="Polar residues" evidence="1">
    <location>
        <begin position="1"/>
        <end position="11"/>
    </location>
</feature>
<dbReference type="InterPro" id="IPR000157">
    <property type="entry name" value="TIR_dom"/>
</dbReference>
<dbReference type="Gene3D" id="1.25.10.10">
    <property type="entry name" value="Leucine-rich Repeat Variant"/>
    <property type="match status" value="1"/>
</dbReference>
<evidence type="ECO:0000259" key="2">
    <source>
        <dbReference type="Pfam" id="PF13676"/>
    </source>
</evidence>
<feature type="region of interest" description="Disordered" evidence="1">
    <location>
        <begin position="1"/>
        <end position="33"/>
    </location>
</feature>
<protein>
    <recommendedName>
        <fullName evidence="2">TIR domain-containing protein</fullName>
    </recommendedName>
</protein>
<reference evidence="3" key="1">
    <citation type="submission" date="2021-10" db="EMBL/GenBank/DDBJ databases">
        <title>Tropical sea cucumber genome reveals ecological adaptation and Cuvierian tubules defense mechanism.</title>
        <authorList>
            <person name="Chen T."/>
        </authorList>
    </citation>
    <scope>NUCLEOTIDE SEQUENCE</scope>
    <source>
        <strain evidence="3">Nanhai2018</strain>
        <tissue evidence="3">Muscle</tissue>
    </source>
</reference>
<evidence type="ECO:0000256" key="1">
    <source>
        <dbReference type="SAM" id="MobiDB-lite"/>
    </source>
</evidence>
<evidence type="ECO:0000313" key="4">
    <source>
        <dbReference type="Proteomes" id="UP001152320"/>
    </source>
</evidence>
<accession>A0A9Q1CGR5</accession>
<dbReference type="PANTHER" id="PTHR46270">
    <property type="entry name" value="ARMADILLO-TYPE FOLD-RELATED"/>
    <property type="match status" value="1"/>
</dbReference>
<dbReference type="InterPro" id="IPR016024">
    <property type="entry name" value="ARM-type_fold"/>
</dbReference>
<dbReference type="InterPro" id="IPR035897">
    <property type="entry name" value="Toll_tir_struct_dom_sf"/>
</dbReference>
<keyword evidence="4" id="KW-1185">Reference proteome</keyword>
<dbReference type="Gene3D" id="3.40.50.10140">
    <property type="entry name" value="Toll/interleukin-1 receptor homology (TIR) domain"/>
    <property type="match status" value="1"/>
</dbReference>
<name>A0A9Q1CGR5_HOLLE</name>
<comment type="caution">
    <text evidence="3">The sequence shown here is derived from an EMBL/GenBank/DDBJ whole genome shotgun (WGS) entry which is preliminary data.</text>
</comment>
<dbReference type="OrthoDB" id="2148946at2759"/>